<dbReference type="SUPFAM" id="SSF46785">
    <property type="entry name" value="Winged helix' DNA-binding domain"/>
    <property type="match status" value="1"/>
</dbReference>
<dbReference type="GO" id="GO:0006355">
    <property type="term" value="P:regulation of DNA-templated transcription"/>
    <property type="evidence" value="ECO:0007669"/>
    <property type="project" value="InterPro"/>
</dbReference>
<evidence type="ECO:0000259" key="4">
    <source>
        <dbReference type="PROSITE" id="PS51063"/>
    </source>
</evidence>
<sequence length="240" mass="26539">MPVWERALPQSLFRNQVLKALSSQDFALLRPSLHHVELDIKDQLEVAHQPIKDVYFPERGIASVVATMTGGRQSEVGIIGYDGMTGIAVILGQESTATETYIQVAGNGWRLPVETLRSAIAESPSLRASLLDYAHAFLVQSSRTALVNGHSKIEERLARWLLMVHDRAEGDKIYLTHEFLATMLGAHRPGVTTALQMLEYRGLVHAKRGEITIVDRAGLIKLTHGAYGEEEQRYFGLAAA</sequence>
<reference evidence="5 6" key="1">
    <citation type="submission" date="2010-10" db="EMBL/GenBank/DDBJ databases">
        <title>Complete sequence of Mesorhizobium opportunistum WSM2075.</title>
        <authorList>
            <consortium name="US DOE Joint Genome Institute"/>
            <person name="Lucas S."/>
            <person name="Copeland A."/>
            <person name="Lapidus A."/>
            <person name="Cheng J.-F."/>
            <person name="Bruce D."/>
            <person name="Goodwin L."/>
            <person name="Pitluck S."/>
            <person name="Chertkov O."/>
            <person name="Misra M."/>
            <person name="Detter J.C."/>
            <person name="Han C."/>
            <person name="Tapia R."/>
            <person name="Land M."/>
            <person name="Hauser L."/>
            <person name="Kyrpides N."/>
            <person name="Ovchinnikova G."/>
            <person name="Mavrommatis K.M."/>
            <person name="Tiwari R.P."/>
            <person name="Howieson J.G."/>
            <person name="O'Hara G.W."/>
            <person name="Nandasena K.G."/>
            <person name="Woyke T."/>
        </authorList>
    </citation>
    <scope>NUCLEOTIDE SEQUENCE [LARGE SCALE GENOMIC DNA]</scope>
    <source>
        <strain evidence="6">LMG 24607 / HAMBI 3007 / WSM2075</strain>
    </source>
</reference>
<dbReference type="Proteomes" id="UP000001623">
    <property type="component" value="Chromosome"/>
</dbReference>
<keyword evidence="1" id="KW-0805">Transcription regulation</keyword>
<dbReference type="InterPro" id="IPR000595">
    <property type="entry name" value="cNMP-bd_dom"/>
</dbReference>
<gene>
    <name evidence="5" type="ordered locus">Mesop_0287</name>
</gene>
<dbReference type="PROSITE" id="PS51063">
    <property type="entry name" value="HTH_CRP_2"/>
    <property type="match status" value="1"/>
</dbReference>
<dbReference type="InterPro" id="IPR012318">
    <property type="entry name" value="HTH_CRP"/>
</dbReference>
<dbReference type="InterPro" id="IPR018490">
    <property type="entry name" value="cNMP-bd_dom_sf"/>
</dbReference>
<dbReference type="STRING" id="536019.Mesop_0287"/>
<dbReference type="eggNOG" id="COG0664">
    <property type="taxonomic scope" value="Bacteria"/>
</dbReference>
<evidence type="ECO:0000313" key="6">
    <source>
        <dbReference type="Proteomes" id="UP000001623"/>
    </source>
</evidence>
<accession>F7Y0E4</accession>
<keyword evidence="2" id="KW-0238">DNA-binding</keyword>
<evidence type="ECO:0000256" key="1">
    <source>
        <dbReference type="ARBA" id="ARBA00023015"/>
    </source>
</evidence>
<organism evidence="5 6">
    <name type="scientific">Mesorhizobium opportunistum (strain LMG 24607 / HAMBI 3007 / WSM2075)</name>
    <dbReference type="NCBI Taxonomy" id="536019"/>
    <lineage>
        <taxon>Bacteria</taxon>
        <taxon>Pseudomonadati</taxon>
        <taxon>Pseudomonadota</taxon>
        <taxon>Alphaproteobacteria</taxon>
        <taxon>Hyphomicrobiales</taxon>
        <taxon>Phyllobacteriaceae</taxon>
        <taxon>Mesorhizobium</taxon>
    </lineage>
</organism>
<dbReference type="InterPro" id="IPR036390">
    <property type="entry name" value="WH_DNA-bd_sf"/>
</dbReference>
<dbReference type="Gene3D" id="1.10.10.10">
    <property type="entry name" value="Winged helix-like DNA-binding domain superfamily/Winged helix DNA-binding domain"/>
    <property type="match status" value="1"/>
</dbReference>
<evidence type="ECO:0000256" key="3">
    <source>
        <dbReference type="ARBA" id="ARBA00023163"/>
    </source>
</evidence>
<dbReference type="GO" id="GO:0003677">
    <property type="term" value="F:DNA binding"/>
    <property type="evidence" value="ECO:0007669"/>
    <property type="project" value="UniProtKB-KW"/>
</dbReference>
<dbReference type="InterPro" id="IPR036388">
    <property type="entry name" value="WH-like_DNA-bd_sf"/>
</dbReference>
<dbReference type="CDD" id="cd00038">
    <property type="entry name" value="CAP_ED"/>
    <property type="match status" value="1"/>
</dbReference>
<feature type="domain" description="HTH crp-type" evidence="4">
    <location>
        <begin position="151"/>
        <end position="217"/>
    </location>
</feature>
<dbReference type="Pfam" id="PF13545">
    <property type="entry name" value="HTH_Crp_2"/>
    <property type="match status" value="1"/>
</dbReference>
<dbReference type="HOGENOM" id="CLU_077340_0_0_5"/>
<proteinExistence type="predicted"/>
<dbReference type="EMBL" id="CP002279">
    <property type="protein sequence ID" value="AEH84782.1"/>
    <property type="molecule type" value="Genomic_DNA"/>
</dbReference>
<dbReference type="KEGG" id="mop:Mesop_0287"/>
<dbReference type="Gene3D" id="2.60.120.10">
    <property type="entry name" value="Jelly Rolls"/>
    <property type="match status" value="1"/>
</dbReference>
<dbReference type="AlphaFoldDB" id="F7Y0E4"/>
<protein>
    <submittedName>
        <fullName evidence="5">Transcriptional regulator, Crp/Fnr family</fullName>
    </submittedName>
</protein>
<name>F7Y0E4_MESOW</name>
<keyword evidence="3" id="KW-0804">Transcription</keyword>
<dbReference type="SUPFAM" id="SSF51206">
    <property type="entry name" value="cAMP-binding domain-like"/>
    <property type="match status" value="1"/>
</dbReference>
<evidence type="ECO:0000256" key="2">
    <source>
        <dbReference type="ARBA" id="ARBA00023125"/>
    </source>
</evidence>
<dbReference type="InterPro" id="IPR014710">
    <property type="entry name" value="RmlC-like_jellyroll"/>
</dbReference>
<evidence type="ECO:0000313" key="5">
    <source>
        <dbReference type="EMBL" id="AEH84782.1"/>
    </source>
</evidence>